<evidence type="ECO:0000313" key="2">
    <source>
        <dbReference type="Proteomes" id="UP000516122"/>
    </source>
</evidence>
<dbReference type="RefSeq" id="WP_002416026.1">
    <property type="nucleotide sequence ID" value="NZ_CP060804.1"/>
</dbReference>
<proteinExistence type="predicted"/>
<dbReference type="Proteomes" id="UP000516122">
    <property type="component" value="Chromosome"/>
</dbReference>
<gene>
    <name evidence="1" type="ORF">H9Q64_11855</name>
</gene>
<name>A0A7H0FM87_ENTFL</name>
<evidence type="ECO:0000313" key="1">
    <source>
        <dbReference type="EMBL" id="QNP37153.1"/>
    </source>
</evidence>
<dbReference type="EMBL" id="CP060804">
    <property type="protein sequence ID" value="QNP37153.1"/>
    <property type="molecule type" value="Genomic_DNA"/>
</dbReference>
<accession>A0A7H0FM87</accession>
<dbReference type="AlphaFoldDB" id="A0A7H0FM87"/>
<reference evidence="1 2" key="1">
    <citation type="submission" date="2020-08" db="EMBL/GenBank/DDBJ databases">
        <title>Enterococcus faecalis SF28073 genome assembly.</title>
        <authorList>
            <person name="Duerkop B.A."/>
            <person name="Johnson C.N."/>
        </authorList>
    </citation>
    <scope>NUCLEOTIDE SEQUENCE [LARGE SCALE GENOMIC DNA]</scope>
    <source>
        <strain evidence="1 2">SF28073</strain>
    </source>
</reference>
<organism evidence="1 2">
    <name type="scientific">Enterococcus faecalis</name>
    <name type="common">Streptococcus faecalis</name>
    <dbReference type="NCBI Taxonomy" id="1351"/>
    <lineage>
        <taxon>Bacteria</taxon>
        <taxon>Bacillati</taxon>
        <taxon>Bacillota</taxon>
        <taxon>Bacilli</taxon>
        <taxon>Lactobacillales</taxon>
        <taxon>Enterococcaceae</taxon>
        <taxon>Enterococcus</taxon>
    </lineage>
</organism>
<protein>
    <submittedName>
        <fullName evidence="1">Uncharacterized protein</fullName>
    </submittedName>
</protein>
<sequence>MYDYLMEPKLQKTIDGEFIEVKTYLCGENVIFIKLKSDVVLMIDETRHSINFLLLNKNSCYDIVTGIFPTKPILGHLELEMDTSCLSMIEKVYKNNRFDTDFIGFELDSIKLFLSDSSITKDTHS</sequence>